<gene>
    <name evidence="1" type="ORF">GCM10008908_00670</name>
</gene>
<dbReference type="Gene3D" id="1.10.150.240">
    <property type="entry name" value="Putative phosphatase, domain 2"/>
    <property type="match status" value="1"/>
</dbReference>
<evidence type="ECO:0000313" key="1">
    <source>
        <dbReference type="EMBL" id="GAA0764900.1"/>
    </source>
</evidence>
<dbReference type="RefSeq" id="WP_343822590.1">
    <property type="nucleotide sequence ID" value="NZ_BAAACI010000001.1"/>
</dbReference>
<accession>A0ABN1KFP8</accession>
<dbReference type="Gene3D" id="3.40.50.1000">
    <property type="entry name" value="HAD superfamily/HAD-like"/>
    <property type="match status" value="1"/>
</dbReference>
<sequence length="200" mass="23556">MIKNVVFDIGNVLLKFEPKTYLIKKFTYEDKVEKILDLVFKSDEWLMLDKGTITETEAIKVLSERHVLYSEEIKHAFDGWYDILIPIQDTIDILKQLKDKGINTYYLSNFHQLAFEYVIKKNEFFKLFQGGIVSYKEKLLKPEKEIYMRLLEEYNLKSEETIFIDDTLANVQGAEVVGINTIHFKDSQELMAKLNELLIL</sequence>
<dbReference type="InterPro" id="IPR023198">
    <property type="entry name" value="PGP-like_dom2"/>
</dbReference>
<keyword evidence="2" id="KW-1185">Reference proteome</keyword>
<dbReference type="Pfam" id="PF00702">
    <property type="entry name" value="Hydrolase"/>
    <property type="match status" value="1"/>
</dbReference>
<dbReference type="PANTHER" id="PTHR43611:SF3">
    <property type="entry name" value="FLAVIN MONONUCLEOTIDE HYDROLASE 1, CHLOROPLATIC"/>
    <property type="match status" value="1"/>
</dbReference>
<dbReference type="PRINTS" id="PR00413">
    <property type="entry name" value="HADHALOGNASE"/>
</dbReference>
<dbReference type="InterPro" id="IPR006439">
    <property type="entry name" value="HAD-SF_hydro_IA"/>
</dbReference>
<dbReference type="SFLD" id="SFLDS00003">
    <property type="entry name" value="Haloacid_Dehalogenase"/>
    <property type="match status" value="1"/>
</dbReference>
<comment type="caution">
    <text evidence="1">The sequence shown here is derived from an EMBL/GenBank/DDBJ whole genome shotgun (WGS) entry which is preliminary data.</text>
</comment>
<dbReference type="SFLD" id="SFLDG01129">
    <property type="entry name" value="C1.5:_HAD__Beta-PGM__Phosphata"/>
    <property type="match status" value="1"/>
</dbReference>
<dbReference type="NCBIfam" id="TIGR01509">
    <property type="entry name" value="HAD-SF-IA-v3"/>
    <property type="match status" value="1"/>
</dbReference>
<dbReference type="SUPFAM" id="SSF56784">
    <property type="entry name" value="HAD-like"/>
    <property type="match status" value="1"/>
</dbReference>
<proteinExistence type="predicted"/>
<protein>
    <submittedName>
        <fullName evidence="1">HAD family phosphatase</fullName>
    </submittedName>
</protein>
<name>A0ABN1KFP8_CLOSU</name>
<organism evidence="1 2">
    <name type="scientific">Clostridium subterminale</name>
    <dbReference type="NCBI Taxonomy" id="1550"/>
    <lineage>
        <taxon>Bacteria</taxon>
        <taxon>Bacillati</taxon>
        <taxon>Bacillota</taxon>
        <taxon>Clostridia</taxon>
        <taxon>Eubacteriales</taxon>
        <taxon>Clostridiaceae</taxon>
        <taxon>Clostridium</taxon>
    </lineage>
</organism>
<reference evidence="1 2" key="1">
    <citation type="journal article" date="2019" name="Int. J. Syst. Evol. Microbiol.">
        <title>The Global Catalogue of Microorganisms (GCM) 10K type strain sequencing project: providing services to taxonomists for standard genome sequencing and annotation.</title>
        <authorList>
            <consortium name="The Broad Institute Genomics Platform"/>
            <consortium name="The Broad Institute Genome Sequencing Center for Infectious Disease"/>
            <person name="Wu L."/>
            <person name="Ma J."/>
        </authorList>
    </citation>
    <scope>NUCLEOTIDE SEQUENCE [LARGE SCALE GENOMIC DNA]</scope>
    <source>
        <strain evidence="1 2">JCM 1417</strain>
    </source>
</reference>
<dbReference type="EMBL" id="BAAACI010000001">
    <property type="protein sequence ID" value="GAA0764900.1"/>
    <property type="molecule type" value="Genomic_DNA"/>
</dbReference>
<dbReference type="PANTHER" id="PTHR43611">
    <property type="entry name" value="ALPHA-D-GLUCOSE 1-PHOSPHATE PHOSPHATASE"/>
    <property type="match status" value="1"/>
</dbReference>
<dbReference type="Proteomes" id="UP001501047">
    <property type="component" value="Unassembled WGS sequence"/>
</dbReference>
<evidence type="ECO:0000313" key="2">
    <source>
        <dbReference type="Proteomes" id="UP001501047"/>
    </source>
</evidence>
<dbReference type="InterPro" id="IPR036412">
    <property type="entry name" value="HAD-like_sf"/>
</dbReference>
<dbReference type="CDD" id="cd02603">
    <property type="entry name" value="HAD_sEH-N_like"/>
    <property type="match status" value="1"/>
</dbReference>
<dbReference type="InterPro" id="IPR023214">
    <property type="entry name" value="HAD_sf"/>
</dbReference>